<dbReference type="EMBL" id="DYWT01000037">
    <property type="protein sequence ID" value="HJF30610.1"/>
    <property type="molecule type" value="Genomic_DNA"/>
</dbReference>
<dbReference type="Proteomes" id="UP000698173">
    <property type="component" value="Unassembled WGS sequence"/>
</dbReference>
<comment type="caution">
    <text evidence="2">The sequence shown here is derived from an EMBL/GenBank/DDBJ whole genome shotgun (WGS) entry which is preliminary data.</text>
</comment>
<feature type="transmembrane region" description="Helical" evidence="1">
    <location>
        <begin position="54"/>
        <end position="75"/>
    </location>
</feature>
<gene>
    <name evidence="2" type="ORF">K8V56_02375</name>
</gene>
<evidence type="ECO:0000313" key="3">
    <source>
        <dbReference type="Proteomes" id="UP000698173"/>
    </source>
</evidence>
<feature type="transmembrane region" description="Helical" evidence="1">
    <location>
        <begin position="151"/>
        <end position="173"/>
    </location>
</feature>
<name>A0A921KBF6_SPOPS</name>
<reference evidence="2" key="1">
    <citation type="journal article" date="2021" name="PeerJ">
        <title>Extensive microbial diversity within the chicken gut microbiome revealed by metagenomics and culture.</title>
        <authorList>
            <person name="Gilroy R."/>
            <person name="Ravi A."/>
            <person name="Getino M."/>
            <person name="Pursley I."/>
            <person name="Horton D.L."/>
            <person name="Alikhan N.F."/>
            <person name="Baker D."/>
            <person name="Gharbi K."/>
            <person name="Hall N."/>
            <person name="Watson M."/>
            <person name="Adriaenssens E.M."/>
            <person name="Foster-Nyarko E."/>
            <person name="Jarju S."/>
            <person name="Secka A."/>
            <person name="Antonio M."/>
            <person name="Oren A."/>
            <person name="Chaudhuri R.R."/>
            <person name="La Ragione R."/>
            <person name="Hildebrand F."/>
            <person name="Pallen M.J."/>
        </authorList>
    </citation>
    <scope>NUCLEOTIDE SEQUENCE</scope>
    <source>
        <strain evidence="2">CHK171-7178</strain>
    </source>
</reference>
<keyword evidence="1" id="KW-0812">Transmembrane</keyword>
<dbReference type="AlphaFoldDB" id="A0A921KBF6"/>
<dbReference type="Pfam" id="PF17328">
    <property type="entry name" value="DUF5366"/>
    <property type="match status" value="1"/>
</dbReference>
<reference evidence="2" key="2">
    <citation type="submission" date="2021-09" db="EMBL/GenBank/DDBJ databases">
        <authorList>
            <person name="Gilroy R."/>
        </authorList>
    </citation>
    <scope>NUCLEOTIDE SEQUENCE</scope>
    <source>
        <strain evidence="2">CHK171-7178</strain>
    </source>
</reference>
<proteinExistence type="predicted"/>
<sequence length="191" mass="21350">MKNPYIYGYLPFVTIVLFSLTFGVYTVSMSVELFKGIGLYAGMREFLTDIQLRVFLLVIYALLFFMVFSALKLIAETIHETAMLFFSKDVEGKSYSEARGGNVIYFFGALASAGGISSVKLLAAIFLLTTFIYFVYVVFKLSKFMTIVSTIGLLVFEITVWAVLVSTIIYILLKLYNGVIASLPFIGNKTD</sequence>
<protein>
    <submittedName>
        <fullName evidence="2">YufK family protein</fullName>
    </submittedName>
</protein>
<dbReference type="InterPro" id="IPR035289">
    <property type="entry name" value="DUF5366"/>
</dbReference>
<evidence type="ECO:0000256" key="1">
    <source>
        <dbReference type="SAM" id="Phobius"/>
    </source>
</evidence>
<organism evidence="2 3">
    <name type="scientific">Sporosarcina psychrophila</name>
    <name type="common">Bacillus psychrophilus</name>
    <dbReference type="NCBI Taxonomy" id="1476"/>
    <lineage>
        <taxon>Bacteria</taxon>
        <taxon>Bacillati</taxon>
        <taxon>Bacillota</taxon>
        <taxon>Bacilli</taxon>
        <taxon>Bacillales</taxon>
        <taxon>Caryophanaceae</taxon>
        <taxon>Sporosarcina</taxon>
    </lineage>
</organism>
<feature type="transmembrane region" description="Helical" evidence="1">
    <location>
        <begin position="121"/>
        <end position="139"/>
    </location>
</feature>
<feature type="transmembrane region" description="Helical" evidence="1">
    <location>
        <begin position="6"/>
        <end position="34"/>
    </location>
</feature>
<keyword evidence="1" id="KW-0472">Membrane</keyword>
<evidence type="ECO:0000313" key="2">
    <source>
        <dbReference type="EMBL" id="HJF30610.1"/>
    </source>
</evidence>
<accession>A0A921KBF6</accession>
<keyword evidence="1" id="KW-1133">Transmembrane helix</keyword>